<evidence type="ECO:0000313" key="5">
    <source>
        <dbReference type="EMBL" id="USQ74988.1"/>
    </source>
</evidence>
<feature type="domain" description="Shikimate dehydrogenase substrate binding N-terminal" evidence="3">
    <location>
        <begin position="7"/>
        <end position="89"/>
    </location>
</feature>
<feature type="domain" description="SDH C-terminal" evidence="4">
    <location>
        <begin position="238"/>
        <end position="264"/>
    </location>
</feature>
<evidence type="ECO:0000256" key="2">
    <source>
        <dbReference type="ARBA" id="ARBA00023141"/>
    </source>
</evidence>
<comment type="pathway">
    <text evidence="1">Metabolic intermediate biosynthesis; chorismate biosynthesis; chorismate from D-erythrose 4-phosphate and phosphoenolpyruvate: step 4/7.</text>
</comment>
<keyword evidence="5" id="KW-0560">Oxidoreductase</keyword>
<dbReference type="RefSeq" id="WP_252619105.1">
    <property type="nucleotide sequence ID" value="NZ_CP099490.1"/>
</dbReference>
<dbReference type="PANTHER" id="PTHR21089">
    <property type="entry name" value="SHIKIMATE DEHYDROGENASE"/>
    <property type="match status" value="1"/>
</dbReference>
<dbReference type="Pfam" id="PF08501">
    <property type="entry name" value="Shikimate_dh_N"/>
    <property type="match status" value="1"/>
</dbReference>
<name>A0ABY4YF58_9MICO</name>
<dbReference type="CDD" id="cd01065">
    <property type="entry name" value="NAD_bind_Shikimate_DH"/>
    <property type="match status" value="1"/>
</dbReference>
<accession>A0ABY4YF58</accession>
<proteinExistence type="predicted"/>
<keyword evidence="6" id="KW-1185">Reference proteome</keyword>
<dbReference type="Gene3D" id="3.40.50.720">
    <property type="entry name" value="NAD(P)-binding Rossmann-like Domain"/>
    <property type="match status" value="1"/>
</dbReference>
<organism evidence="5 6">
    <name type="scientific">Ornithinimicrobium cryptoxanthini</name>
    <dbReference type="NCBI Taxonomy" id="2934161"/>
    <lineage>
        <taxon>Bacteria</taxon>
        <taxon>Bacillati</taxon>
        <taxon>Actinomycetota</taxon>
        <taxon>Actinomycetes</taxon>
        <taxon>Micrococcales</taxon>
        <taxon>Ornithinimicrobiaceae</taxon>
        <taxon>Ornithinimicrobium</taxon>
    </lineage>
</organism>
<keyword evidence="2" id="KW-0057">Aromatic amino acid biosynthesis</keyword>
<keyword evidence="2" id="KW-0028">Amino-acid biosynthesis</keyword>
<dbReference type="Pfam" id="PF18317">
    <property type="entry name" value="SDH_C"/>
    <property type="match status" value="1"/>
</dbReference>
<dbReference type="SUPFAM" id="SSF53223">
    <property type="entry name" value="Aminoacid dehydrogenase-like, N-terminal domain"/>
    <property type="match status" value="1"/>
</dbReference>
<dbReference type="InterPro" id="IPR013708">
    <property type="entry name" value="Shikimate_DH-bd_N"/>
</dbReference>
<gene>
    <name evidence="5" type="ORF">NF557_10000</name>
</gene>
<dbReference type="InterPro" id="IPR046346">
    <property type="entry name" value="Aminoacid_DH-like_N_sf"/>
</dbReference>
<evidence type="ECO:0000259" key="3">
    <source>
        <dbReference type="Pfam" id="PF08501"/>
    </source>
</evidence>
<dbReference type="EC" id="1.1.1.25" evidence="5"/>
<dbReference type="Gene3D" id="3.40.50.10860">
    <property type="entry name" value="Leucine Dehydrogenase, chain A, domain 1"/>
    <property type="match status" value="1"/>
</dbReference>
<dbReference type="EMBL" id="CP099490">
    <property type="protein sequence ID" value="USQ74988.1"/>
    <property type="molecule type" value="Genomic_DNA"/>
</dbReference>
<evidence type="ECO:0000313" key="6">
    <source>
        <dbReference type="Proteomes" id="UP001056535"/>
    </source>
</evidence>
<protein>
    <submittedName>
        <fullName evidence="5">Shikimate dehydrogenase</fullName>
        <ecNumber evidence="5">1.1.1.25</ecNumber>
    </submittedName>
</protein>
<sequence length="272" mass="28241">MTRRAGVVGSPITHSMSPVLHRAAYAALGLADWTFDRDQVEAGGLSTHVGGLSDEWVGVSVTMPLKEEALALAVTRGDEAELVGAANTLTRGEQGWRADNTDVQGLEMALREAGLGEVGSAVIVGSGATARSALLALSRFGAHDVTFLVRDQVRPAAAALAERLGMTVSSRNYAHGSGAWGSPGAVISTVPSGATPPVDGWRLPEGCVVFDVVYAGWPTPWAAQWRSEGVTVARGDRMLLHQAVAQVQLMTGRNAPVALMGEALSAALRAAP</sequence>
<dbReference type="SUPFAM" id="SSF51735">
    <property type="entry name" value="NAD(P)-binding Rossmann-fold domains"/>
    <property type="match status" value="1"/>
</dbReference>
<dbReference type="InterPro" id="IPR036291">
    <property type="entry name" value="NAD(P)-bd_dom_sf"/>
</dbReference>
<reference evidence="5" key="1">
    <citation type="submission" date="2022-06" db="EMBL/GenBank/DDBJ databases">
        <title>Ornithinimicrobium JY.X270.</title>
        <authorList>
            <person name="Huang Y."/>
        </authorList>
    </citation>
    <scope>NUCLEOTIDE SEQUENCE</scope>
    <source>
        <strain evidence="5">JY.X270</strain>
    </source>
</reference>
<dbReference type="InterPro" id="IPR022893">
    <property type="entry name" value="Shikimate_DH_fam"/>
</dbReference>
<dbReference type="NCBIfam" id="NF001311">
    <property type="entry name" value="PRK00258.1-3"/>
    <property type="match status" value="1"/>
</dbReference>
<dbReference type="Proteomes" id="UP001056535">
    <property type="component" value="Chromosome"/>
</dbReference>
<dbReference type="GO" id="GO:0004764">
    <property type="term" value="F:shikimate 3-dehydrogenase (NADP+) activity"/>
    <property type="evidence" value="ECO:0007669"/>
    <property type="project" value="UniProtKB-EC"/>
</dbReference>
<dbReference type="PANTHER" id="PTHR21089:SF1">
    <property type="entry name" value="BIFUNCTIONAL 3-DEHYDROQUINATE DEHYDRATASE_SHIKIMATE DEHYDROGENASE, CHLOROPLASTIC"/>
    <property type="match status" value="1"/>
</dbReference>
<evidence type="ECO:0000259" key="4">
    <source>
        <dbReference type="Pfam" id="PF18317"/>
    </source>
</evidence>
<dbReference type="InterPro" id="IPR041121">
    <property type="entry name" value="SDH_C"/>
</dbReference>
<evidence type="ECO:0000256" key="1">
    <source>
        <dbReference type="ARBA" id="ARBA00004871"/>
    </source>
</evidence>